<name>A0A1Z2KX96_9ACTN</name>
<dbReference type="InterPro" id="IPR007867">
    <property type="entry name" value="GMC_OxRtase_C"/>
</dbReference>
<evidence type="ECO:0000259" key="6">
    <source>
        <dbReference type="PROSITE" id="PS00624"/>
    </source>
</evidence>
<dbReference type="Gene3D" id="3.50.50.60">
    <property type="entry name" value="FAD/NAD(P)-binding domain"/>
    <property type="match status" value="1"/>
</dbReference>
<dbReference type="GO" id="GO:0016614">
    <property type="term" value="F:oxidoreductase activity, acting on CH-OH group of donors"/>
    <property type="evidence" value="ECO:0007669"/>
    <property type="project" value="InterPro"/>
</dbReference>
<dbReference type="EMBL" id="CP021744">
    <property type="protein sequence ID" value="ARZ66673.1"/>
    <property type="molecule type" value="Genomic_DNA"/>
</dbReference>
<keyword evidence="4 5" id="KW-0274">FAD</keyword>
<feature type="binding site" evidence="5">
    <location>
        <position position="98"/>
    </location>
    <ligand>
        <name>FAD</name>
        <dbReference type="ChEBI" id="CHEBI:57692"/>
    </ligand>
</feature>
<evidence type="ECO:0000256" key="4">
    <source>
        <dbReference type="ARBA" id="ARBA00022827"/>
    </source>
</evidence>
<dbReference type="PIRSF" id="PIRSF000137">
    <property type="entry name" value="Alcohol_oxidase"/>
    <property type="match status" value="1"/>
</dbReference>
<dbReference type="SUPFAM" id="SSF54373">
    <property type="entry name" value="FAD-linked reductases, C-terminal domain"/>
    <property type="match status" value="1"/>
</dbReference>
<dbReference type="InterPro" id="IPR036188">
    <property type="entry name" value="FAD/NAD-bd_sf"/>
</dbReference>
<dbReference type="SUPFAM" id="SSF51905">
    <property type="entry name" value="FAD/NAD(P)-binding domain"/>
    <property type="match status" value="1"/>
</dbReference>
<dbReference type="RefSeq" id="WP_087925254.1">
    <property type="nucleotide sequence ID" value="NZ_CP021744.1"/>
</dbReference>
<comment type="cofactor">
    <cofactor evidence="1 5">
        <name>FAD</name>
        <dbReference type="ChEBI" id="CHEBI:57692"/>
    </cofactor>
</comment>
<evidence type="ECO:0000256" key="5">
    <source>
        <dbReference type="PIRSR" id="PIRSR000137-2"/>
    </source>
</evidence>
<dbReference type="OrthoDB" id="9785276at2"/>
<protein>
    <submittedName>
        <fullName evidence="7">Glucose-methanol-choline oxidoreductase</fullName>
    </submittedName>
</protein>
<dbReference type="PANTHER" id="PTHR11552">
    <property type="entry name" value="GLUCOSE-METHANOL-CHOLINE GMC OXIDOREDUCTASE"/>
    <property type="match status" value="1"/>
</dbReference>
<dbReference type="AlphaFoldDB" id="A0A1Z2KX96"/>
<dbReference type="Proteomes" id="UP000195755">
    <property type="component" value="Chromosome"/>
</dbReference>
<dbReference type="Pfam" id="PF00732">
    <property type="entry name" value="GMC_oxred_N"/>
    <property type="match status" value="1"/>
</dbReference>
<dbReference type="Gene3D" id="3.30.410.40">
    <property type="match status" value="1"/>
</dbReference>
<dbReference type="InterPro" id="IPR000172">
    <property type="entry name" value="GMC_OxRdtase_N"/>
</dbReference>
<gene>
    <name evidence="7" type="ORF">SMD11_1008</name>
</gene>
<comment type="similarity">
    <text evidence="2">Belongs to the GMC oxidoreductase family.</text>
</comment>
<evidence type="ECO:0000313" key="7">
    <source>
        <dbReference type="EMBL" id="ARZ66673.1"/>
    </source>
</evidence>
<reference evidence="7 8" key="1">
    <citation type="submission" date="2017-06" db="EMBL/GenBank/DDBJ databases">
        <title>Streptomyces albireticuli Genome sequencing and assembly.</title>
        <authorList>
            <person name="Wang Y."/>
            <person name="Du B."/>
            <person name="Ding Y."/>
            <person name="Liu H."/>
            <person name="Hou Q."/>
            <person name="Liu K."/>
            <person name="Yao L."/>
            <person name="Wang C."/>
        </authorList>
    </citation>
    <scope>NUCLEOTIDE SEQUENCE [LARGE SCALE GENOMIC DNA]</scope>
    <source>
        <strain evidence="7 8">MDJK11</strain>
    </source>
</reference>
<proteinExistence type="inferred from homology"/>
<sequence>MHREPGDEADLDAVLGGAAVFDDIVVGAGSAGAVLAARLSADPARRVLLIEAGPDYPDRSRLPEDLRNGRTPSMVEHDWSLVGVRDDGAELPLPRGKVVGGCSAINTCLALRPAPGDFGLWAATGVPGWSWTDVLPYFNRLEADADFGGPHHGTDGPLPVRRPSPAEWTPLSAALVETATRAGHPFTADHNAPDATGVGPLPLNLADGGLRISTAAAYLDPARTRPNLTVLAGTLADRVLFEGSRASGVAVRTGGRAAEVRGARVTLCAGAYGTPVILHRSGVGPAALLGSLGVDVVADLPGVGADLADHSQVAIGVVPRPGLCDPRDPCAQVVLRYTAPGSDTADDMQLYVLNHVELDVYAPHLADQVPGGRAFMVTSNLMAPAGRGTVAAVSRDPAVPPRIAIDYGRDAEDLRRQREGVRLCWELLHQPAFTSLTKEIIDMDGETMRSEAALSAFVRRAARTAHHPMGTARMGAEGDAGAVVDEWCRVRGVEGLRVADASVIPVPLRVNTNLVSIMIGERVASWGASRGD</sequence>
<dbReference type="GO" id="GO:0050660">
    <property type="term" value="F:flavin adenine dinucleotide binding"/>
    <property type="evidence" value="ECO:0007669"/>
    <property type="project" value="InterPro"/>
</dbReference>
<evidence type="ECO:0000256" key="2">
    <source>
        <dbReference type="ARBA" id="ARBA00010790"/>
    </source>
</evidence>
<organism evidence="7 8">
    <name type="scientific">Streptomyces albireticuli</name>
    <dbReference type="NCBI Taxonomy" id="1940"/>
    <lineage>
        <taxon>Bacteria</taxon>
        <taxon>Bacillati</taxon>
        <taxon>Actinomycetota</taxon>
        <taxon>Actinomycetes</taxon>
        <taxon>Kitasatosporales</taxon>
        <taxon>Streptomycetaceae</taxon>
        <taxon>Streptomyces</taxon>
    </lineage>
</organism>
<dbReference type="InterPro" id="IPR012132">
    <property type="entry name" value="GMC_OxRdtase"/>
</dbReference>
<dbReference type="Pfam" id="PF05199">
    <property type="entry name" value="GMC_oxred_C"/>
    <property type="match status" value="1"/>
</dbReference>
<accession>A0A1Z2KX96</accession>
<evidence type="ECO:0000256" key="1">
    <source>
        <dbReference type="ARBA" id="ARBA00001974"/>
    </source>
</evidence>
<evidence type="ECO:0000256" key="3">
    <source>
        <dbReference type="ARBA" id="ARBA00022630"/>
    </source>
</evidence>
<feature type="domain" description="Glucose-methanol-choline oxidoreductase N-terminal" evidence="6">
    <location>
        <begin position="270"/>
        <end position="284"/>
    </location>
</feature>
<dbReference type="KEGG" id="salj:SMD11_1008"/>
<dbReference type="PANTHER" id="PTHR11552:SF147">
    <property type="entry name" value="CHOLINE DEHYDROGENASE, MITOCHONDRIAL"/>
    <property type="match status" value="1"/>
</dbReference>
<evidence type="ECO:0000313" key="8">
    <source>
        <dbReference type="Proteomes" id="UP000195755"/>
    </source>
</evidence>
<keyword evidence="3" id="KW-0285">Flavoprotein</keyword>
<dbReference type="PROSITE" id="PS00624">
    <property type="entry name" value="GMC_OXRED_2"/>
    <property type="match status" value="1"/>
</dbReference>